<evidence type="ECO:0000256" key="2">
    <source>
        <dbReference type="SAM" id="Phobius"/>
    </source>
</evidence>
<dbReference type="Proteomes" id="UP000284902">
    <property type="component" value="Unassembled WGS sequence"/>
</dbReference>
<feature type="transmembrane region" description="Helical" evidence="2">
    <location>
        <begin position="100"/>
        <end position="125"/>
    </location>
</feature>
<evidence type="ECO:0000313" key="4">
    <source>
        <dbReference type="EMBL" id="RGK40101.1"/>
    </source>
</evidence>
<evidence type="ECO:0000313" key="5">
    <source>
        <dbReference type="EMBL" id="RHF61876.1"/>
    </source>
</evidence>
<dbReference type="EMBL" id="QRHG01000009">
    <property type="protein sequence ID" value="RHF61876.1"/>
    <property type="molecule type" value="Genomic_DNA"/>
</dbReference>
<dbReference type="Pfam" id="PF13240">
    <property type="entry name" value="Zn_Ribbon_1"/>
    <property type="match status" value="1"/>
</dbReference>
<comment type="caution">
    <text evidence="4">The sequence shown here is derived from an EMBL/GenBank/DDBJ whole genome shotgun (WGS) entry which is preliminary data.</text>
</comment>
<evidence type="ECO:0000259" key="3">
    <source>
        <dbReference type="Pfam" id="PF13240"/>
    </source>
</evidence>
<feature type="compositionally biased region" description="Basic and acidic residues" evidence="1">
    <location>
        <begin position="142"/>
        <end position="152"/>
    </location>
</feature>
<keyword evidence="2" id="KW-0472">Membrane</keyword>
<dbReference type="InterPro" id="IPR026870">
    <property type="entry name" value="Zinc_ribbon_dom"/>
</dbReference>
<feature type="domain" description="Zinc-ribbon" evidence="3">
    <location>
        <begin position="55"/>
        <end position="76"/>
    </location>
</feature>
<dbReference type="AlphaFoldDB" id="A0A3E4LRH2"/>
<sequence length="366" mass="41897">MSIINNKKMPGSKGLSPHELAHRWMKDLRARPDMSIKVGGFCPRHHKKKEGKKMYCPFCGSEISDDSTFCPMCGQSINSPDVNVRKEEKESKKATGTMHWVLVLITVVLLLVTMIGIGTALYLHFRDSSEKISQEIKKDDLKKEVKKEKAEEETKDEEDLKEDVLQEEDESSDLEDEFWIDEDTKADYSENLDPDLYESYDSKITDFKFYYPVDLYNEVSVDEDPDLVSYGENCQTITFEGSDGSQLIFSLTSRTDALSIENMTENVYNIESKGLVEPEKIVKSSEGDHGKAILTGWDSSAHNSAIYDMTKIEAGYVLQMKVIFPDYTSEKDRLEKAYVTECLYRMCGFSDSSQQVRSWDEFMEEN</sequence>
<dbReference type="Proteomes" id="UP000260793">
    <property type="component" value="Unassembled WGS sequence"/>
</dbReference>
<accession>A0A3E4LRH2</accession>
<evidence type="ECO:0000313" key="7">
    <source>
        <dbReference type="Proteomes" id="UP000284902"/>
    </source>
</evidence>
<feature type="compositionally biased region" description="Acidic residues" evidence="1">
    <location>
        <begin position="153"/>
        <end position="177"/>
    </location>
</feature>
<dbReference type="EMBL" id="QSQN01000016">
    <property type="protein sequence ID" value="RGK40101.1"/>
    <property type="molecule type" value="Genomic_DNA"/>
</dbReference>
<name>A0A3E4LRH2_9FIRM</name>
<keyword evidence="2" id="KW-1133">Transmembrane helix</keyword>
<proteinExistence type="predicted"/>
<organism evidence="4 6">
    <name type="scientific">[Ruminococcus] lactaris</name>
    <dbReference type="NCBI Taxonomy" id="46228"/>
    <lineage>
        <taxon>Bacteria</taxon>
        <taxon>Bacillati</taxon>
        <taxon>Bacillota</taxon>
        <taxon>Clostridia</taxon>
        <taxon>Lachnospirales</taxon>
        <taxon>Lachnospiraceae</taxon>
        <taxon>Mediterraneibacter</taxon>
    </lineage>
</organism>
<evidence type="ECO:0000313" key="6">
    <source>
        <dbReference type="Proteomes" id="UP000260793"/>
    </source>
</evidence>
<reference evidence="6 7" key="1">
    <citation type="submission" date="2018-08" db="EMBL/GenBank/DDBJ databases">
        <title>A genome reference for cultivated species of the human gut microbiota.</title>
        <authorList>
            <person name="Zou Y."/>
            <person name="Xue W."/>
            <person name="Luo G."/>
        </authorList>
    </citation>
    <scope>NUCLEOTIDE SEQUENCE [LARGE SCALE GENOMIC DNA]</scope>
    <source>
        <strain evidence="5 7">AM25-1LB</strain>
        <strain evidence="4 6">TF11-7</strain>
    </source>
</reference>
<protein>
    <submittedName>
        <fullName evidence="4">Zinc ribbon domain-containing protein</fullName>
    </submittedName>
</protein>
<feature type="region of interest" description="Disordered" evidence="1">
    <location>
        <begin position="142"/>
        <end position="177"/>
    </location>
</feature>
<evidence type="ECO:0000256" key="1">
    <source>
        <dbReference type="SAM" id="MobiDB-lite"/>
    </source>
</evidence>
<gene>
    <name evidence="5" type="ORF">DW672_05125</name>
    <name evidence="4" type="ORF">DXD17_07325</name>
</gene>
<keyword evidence="2" id="KW-0812">Transmembrane</keyword>